<dbReference type="EMBL" id="JAHRIO010094688">
    <property type="protein sequence ID" value="MEQ2189923.1"/>
    <property type="molecule type" value="Genomic_DNA"/>
</dbReference>
<feature type="non-terminal residue" evidence="1">
    <location>
        <position position="1"/>
    </location>
</feature>
<keyword evidence="2" id="KW-1185">Reference proteome</keyword>
<dbReference type="Gene3D" id="1.20.58.1120">
    <property type="match status" value="1"/>
</dbReference>
<dbReference type="Proteomes" id="UP001476798">
    <property type="component" value="Unassembled WGS sequence"/>
</dbReference>
<protein>
    <submittedName>
        <fullName evidence="1">Dynein heavy chain 9, axonemal</fullName>
    </submittedName>
</protein>
<evidence type="ECO:0000313" key="2">
    <source>
        <dbReference type="Proteomes" id="UP001476798"/>
    </source>
</evidence>
<accession>A0ABV0Q2U0</accession>
<organism evidence="1 2">
    <name type="scientific">Goodea atripinnis</name>
    <dbReference type="NCBI Taxonomy" id="208336"/>
    <lineage>
        <taxon>Eukaryota</taxon>
        <taxon>Metazoa</taxon>
        <taxon>Chordata</taxon>
        <taxon>Craniata</taxon>
        <taxon>Vertebrata</taxon>
        <taxon>Euteleostomi</taxon>
        <taxon>Actinopterygii</taxon>
        <taxon>Neopterygii</taxon>
        <taxon>Teleostei</taxon>
        <taxon>Neoteleostei</taxon>
        <taxon>Acanthomorphata</taxon>
        <taxon>Ovalentaria</taxon>
        <taxon>Atherinomorphae</taxon>
        <taxon>Cyprinodontiformes</taxon>
        <taxon>Goodeidae</taxon>
        <taxon>Goodea</taxon>
    </lineage>
</organism>
<sequence>VALTCTQIWWTSDVNIAFARIEEGYDNSMKEYYRKQVAQLNTLISMLIGQLTPGDRQKVMTICTIDVHARDVVAKMISQKAFVWLSQLRHRWDEGDRHCFANICDAQFLYSYEYLGNTPRLVITPLTDRYKDPILGKS</sequence>
<proteinExistence type="predicted"/>
<evidence type="ECO:0000313" key="1">
    <source>
        <dbReference type="EMBL" id="MEQ2189923.1"/>
    </source>
</evidence>
<dbReference type="PANTHER" id="PTHR10676:SF257">
    <property type="entry name" value="DYNEIN AXONEMAL HEAVY CHAIN 9"/>
    <property type="match status" value="1"/>
</dbReference>
<comment type="caution">
    <text evidence="1">The sequence shown here is derived from an EMBL/GenBank/DDBJ whole genome shotgun (WGS) entry which is preliminary data.</text>
</comment>
<dbReference type="InterPro" id="IPR026983">
    <property type="entry name" value="DHC"/>
</dbReference>
<name>A0ABV0Q2U0_9TELE</name>
<gene>
    <name evidence="1" type="primary">DNAH9_4</name>
    <name evidence="1" type="ORF">GOODEAATRI_030272</name>
</gene>
<dbReference type="PANTHER" id="PTHR10676">
    <property type="entry name" value="DYNEIN HEAVY CHAIN FAMILY PROTEIN"/>
    <property type="match status" value="1"/>
</dbReference>
<reference evidence="1 2" key="1">
    <citation type="submission" date="2021-06" db="EMBL/GenBank/DDBJ databases">
        <authorList>
            <person name="Palmer J.M."/>
        </authorList>
    </citation>
    <scope>NUCLEOTIDE SEQUENCE [LARGE SCALE GENOMIC DNA]</scope>
    <source>
        <strain evidence="1 2">GA_2019</strain>
        <tissue evidence="1">Muscle</tissue>
    </source>
</reference>